<evidence type="ECO:0000313" key="5">
    <source>
        <dbReference type="EMBL" id="NGO09365.1"/>
    </source>
</evidence>
<evidence type="ECO:0000256" key="3">
    <source>
        <dbReference type="SAM" id="SignalP"/>
    </source>
</evidence>
<evidence type="ECO:0000313" key="6">
    <source>
        <dbReference type="Proteomes" id="UP000472335"/>
    </source>
</evidence>
<dbReference type="Gene3D" id="3.40.50.2300">
    <property type="match status" value="2"/>
</dbReference>
<dbReference type="InterPro" id="IPR025997">
    <property type="entry name" value="SBP_2_dom"/>
</dbReference>
<dbReference type="PANTHER" id="PTHR30036">
    <property type="entry name" value="D-XYLOSE-BINDING PERIPLASMIC PROTEIN"/>
    <property type="match status" value="1"/>
</dbReference>
<organism evidence="5 6">
    <name type="scientific">Streptomyces scabichelini</name>
    <dbReference type="NCBI Taxonomy" id="2711217"/>
    <lineage>
        <taxon>Bacteria</taxon>
        <taxon>Bacillati</taxon>
        <taxon>Actinomycetota</taxon>
        <taxon>Actinomycetes</taxon>
        <taxon>Kitasatosporales</taxon>
        <taxon>Streptomycetaceae</taxon>
        <taxon>Streptomyces</taxon>
    </lineage>
</organism>
<sequence length="376" mass="40661">MRTLTRNRTRTRNRNRTWPRAWHVVAALVAGLMTLSLTACSQDDQTGTDSFTVGLLLPSRAVPRWEHSDKPLTEKRLKQLCPRCTMEYANAENDASRQREQMSSMITEGVRVLILDAVDNKALRSSIQEARRADVPVIAYDRLAQGPISGYVSFDGARVGRLQGEALLKAMDEKATGRNVVMMNGDPASPNAAWYRRGALSVLEGKVKIGRSYETRGWSTDNAHANMSAAIAALGPDRIDGVLAANDAMAAGVISALKNAGVRELPPVTGQDAELDAVRRIIKGEQYMTVYKPFRAQAAAAAAMAVALGRGEDVRDVATTTIDSPTSKDIPSVLLTPSAVTVGNIEETLVKDGVYTIEQICTRKLRPACSQAGLSP</sequence>
<keyword evidence="6" id="KW-1185">Reference proteome</keyword>
<protein>
    <submittedName>
        <fullName evidence="5">Sugar ABC transporter substrate-binding protein</fullName>
    </submittedName>
</protein>
<dbReference type="PANTHER" id="PTHR30036:SF1">
    <property type="entry name" value="D-XYLOSE-BINDING PERIPLASMIC PROTEIN"/>
    <property type="match status" value="1"/>
</dbReference>
<feature type="signal peptide" evidence="3">
    <location>
        <begin position="1"/>
        <end position="41"/>
    </location>
</feature>
<proteinExistence type="predicted"/>
<accession>A0A6G4V619</accession>
<dbReference type="SUPFAM" id="SSF53822">
    <property type="entry name" value="Periplasmic binding protein-like I"/>
    <property type="match status" value="1"/>
</dbReference>
<dbReference type="AlphaFoldDB" id="A0A6G4V619"/>
<feature type="domain" description="Periplasmic binding protein" evidence="4">
    <location>
        <begin position="54"/>
        <end position="312"/>
    </location>
</feature>
<dbReference type="GO" id="GO:0030288">
    <property type="term" value="C:outer membrane-bounded periplasmic space"/>
    <property type="evidence" value="ECO:0007669"/>
    <property type="project" value="TreeGrafter"/>
</dbReference>
<feature type="chain" id="PRO_5026282988" evidence="3">
    <location>
        <begin position="42"/>
        <end position="376"/>
    </location>
</feature>
<comment type="caution">
    <text evidence="5">The sequence shown here is derived from an EMBL/GenBank/DDBJ whole genome shotgun (WGS) entry which is preliminary data.</text>
</comment>
<evidence type="ECO:0000259" key="4">
    <source>
        <dbReference type="Pfam" id="PF13407"/>
    </source>
</evidence>
<dbReference type="EMBL" id="JAAKZY010000049">
    <property type="protein sequence ID" value="NGO09365.1"/>
    <property type="molecule type" value="Genomic_DNA"/>
</dbReference>
<gene>
    <name evidence="5" type="ORF">G5C60_17620</name>
</gene>
<dbReference type="GO" id="GO:0030246">
    <property type="term" value="F:carbohydrate binding"/>
    <property type="evidence" value="ECO:0007669"/>
    <property type="project" value="TreeGrafter"/>
</dbReference>
<keyword evidence="2 3" id="KW-0732">Signal</keyword>
<evidence type="ECO:0000256" key="2">
    <source>
        <dbReference type="ARBA" id="ARBA00022729"/>
    </source>
</evidence>
<dbReference type="Proteomes" id="UP000472335">
    <property type="component" value="Unassembled WGS sequence"/>
</dbReference>
<evidence type="ECO:0000256" key="1">
    <source>
        <dbReference type="ARBA" id="ARBA00004196"/>
    </source>
</evidence>
<dbReference type="Pfam" id="PF13407">
    <property type="entry name" value="Peripla_BP_4"/>
    <property type="match status" value="1"/>
</dbReference>
<name>A0A6G4V619_9ACTN</name>
<reference evidence="5 6" key="1">
    <citation type="submission" date="2020-02" db="EMBL/GenBank/DDBJ databases">
        <title>Whole-genome analyses of novel actinobacteria.</title>
        <authorList>
            <person name="Sahin N."/>
            <person name="Gencbay T."/>
        </authorList>
    </citation>
    <scope>NUCLEOTIDE SEQUENCE [LARGE SCALE GENOMIC DNA]</scope>
    <source>
        <strain evidence="5 6">HC44</strain>
    </source>
</reference>
<dbReference type="InterPro" id="IPR050555">
    <property type="entry name" value="Bact_Solute-Bind_Prot2"/>
</dbReference>
<comment type="subcellular location">
    <subcellularLocation>
        <location evidence="1">Cell envelope</location>
    </subcellularLocation>
</comment>
<dbReference type="InterPro" id="IPR028082">
    <property type="entry name" value="Peripla_BP_I"/>
</dbReference>